<keyword evidence="2" id="KW-0238">DNA-binding</keyword>
<dbReference type="InterPro" id="IPR032791">
    <property type="entry name" value="YhfZ_C"/>
</dbReference>
<dbReference type="Proteomes" id="UP000294555">
    <property type="component" value="Unassembled WGS sequence"/>
</dbReference>
<name>A0A4R1N8C7_9GAMM</name>
<evidence type="ECO:0000256" key="3">
    <source>
        <dbReference type="ARBA" id="ARBA00023163"/>
    </source>
</evidence>
<dbReference type="InterPro" id="IPR000524">
    <property type="entry name" value="Tscrpt_reg_HTH_GntR"/>
</dbReference>
<dbReference type="OrthoDB" id="147067at2"/>
<dbReference type="GO" id="GO:0003700">
    <property type="term" value="F:DNA-binding transcription factor activity"/>
    <property type="evidence" value="ECO:0007669"/>
    <property type="project" value="InterPro"/>
</dbReference>
<comment type="caution">
    <text evidence="6">The sequence shown here is derived from an EMBL/GenBank/DDBJ whole genome shotgun (WGS) entry which is preliminary data.</text>
</comment>
<dbReference type="AlphaFoldDB" id="A0A4R1N8C7"/>
<dbReference type="RefSeq" id="WP_132922319.1">
    <property type="nucleotide sequence ID" value="NZ_CP075169.1"/>
</dbReference>
<keyword evidence="7" id="KW-1185">Reference proteome</keyword>
<proteinExistence type="predicted"/>
<dbReference type="SUPFAM" id="SSF46785">
    <property type="entry name" value="Winged helix' DNA-binding domain"/>
    <property type="match status" value="1"/>
</dbReference>
<keyword evidence="3" id="KW-0804">Transcription</keyword>
<evidence type="ECO:0000259" key="5">
    <source>
        <dbReference type="SMART" id="SM00345"/>
    </source>
</evidence>
<dbReference type="EMBL" id="SJOI01000001">
    <property type="protein sequence ID" value="TCL03452.1"/>
    <property type="molecule type" value="Genomic_DNA"/>
</dbReference>
<dbReference type="Pfam" id="PF00392">
    <property type="entry name" value="GntR"/>
    <property type="match status" value="1"/>
</dbReference>
<dbReference type="Gene3D" id="1.10.10.10">
    <property type="entry name" value="Winged helix-like DNA-binding domain superfamily/Winged helix DNA-binding domain"/>
    <property type="match status" value="1"/>
</dbReference>
<evidence type="ECO:0000256" key="1">
    <source>
        <dbReference type="ARBA" id="ARBA00023015"/>
    </source>
</evidence>
<accession>A0A4R1N8C7</accession>
<dbReference type="Gene3D" id="3.40.190.10">
    <property type="entry name" value="Periplasmic binding protein-like II"/>
    <property type="match status" value="2"/>
</dbReference>
<reference evidence="6 7" key="1">
    <citation type="submission" date="2019-02" db="EMBL/GenBank/DDBJ databases">
        <title>Investigation of anaerobic lignin degradation for improved lignocellulosic biofuels.</title>
        <authorList>
            <person name="Deangelis K."/>
        </authorList>
    </citation>
    <scope>NUCLEOTIDE SEQUENCE [LARGE SCALE GENOMIC DNA]</scope>
    <source>
        <strain evidence="6 7">159R</strain>
    </source>
</reference>
<dbReference type="GO" id="GO:0003677">
    <property type="term" value="F:DNA binding"/>
    <property type="evidence" value="ECO:0007669"/>
    <property type="project" value="UniProtKB-KW"/>
</dbReference>
<dbReference type="SMART" id="SM00345">
    <property type="entry name" value="HTH_GNTR"/>
    <property type="match status" value="1"/>
</dbReference>
<dbReference type="InterPro" id="IPR036390">
    <property type="entry name" value="WH_DNA-bd_sf"/>
</dbReference>
<evidence type="ECO:0000256" key="4">
    <source>
        <dbReference type="SAM" id="MobiDB-lite"/>
    </source>
</evidence>
<dbReference type="SUPFAM" id="SSF53850">
    <property type="entry name" value="Periplasmic binding protein-like II"/>
    <property type="match status" value="1"/>
</dbReference>
<dbReference type="InterPro" id="IPR036388">
    <property type="entry name" value="WH-like_DNA-bd_sf"/>
</dbReference>
<sequence length="321" mass="34971">MNLKAEPLTSPRIKGDVESPQQRATEMVARTILERKIGERLPNVGELRVSIGVGAGTIQKALQELQSDNLVVLTSKQRQGTFIVEKNLGGLWSRAGFHPLSVIMPLPLSWEFQGLATGLRVALDHYNIPSSFIFGHGSTQRSKALSDSLSNVAVMSTHAAKKIIAAKPSFFIHTTYSAGSYYAAGSVIVVARAPRSQLPKALRVGIDRLSIDHAMLTQLEFPDSEYVDVTYAHIPSALISGACDVAVWHHSAFGLSLHHQELVTWPLSPSAMALLTNEMFSASLVIDKGNTATRAVLDEINIGQVEKIQREVIDGKRLPTY</sequence>
<evidence type="ECO:0000313" key="6">
    <source>
        <dbReference type="EMBL" id="TCL03452.1"/>
    </source>
</evidence>
<gene>
    <name evidence="6" type="ORF">EZJ58_1524</name>
</gene>
<evidence type="ECO:0000256" key="2">
    <source>
        <dbReference type="ARBA" id="ARBA00023125"/>
    </source>
</evidence>
<dbReference type="Pfam" id="PF14503">
    <property type="entry name" value="YhfZ_C"/>
    <property type="match status" value="1"/>
</dbReference>
<feature type="domain" description="HTH gntR-type" evidence="5">
    <location>
        <begin position="24"/>
        <end position="83"/>
    </location>
</feature>
<organism evidence="6 7">
    <name type="scientific">Sodalis ligni</name>
    <dbReference type="NCBI Taxonomy" id="2697027"/>
    <lineage>
        <taxon>Bacteria</taxon>
        <taxon>Pseudomonadati</taxon>
        <taxon>Pseudomonadota</taxon>
        <taxon>Gammaproteobacteria</taxon>
        <taxon>Enterobacterales</taxon>
        <taxon>Bruguierivoracaceae</taxon>
        <taxon>Sodalis</taxon>
    </lineage>
</organism>
<keyword evidence="1" id="KW-0805">Transcription regulation</keyword>
<evidence type="ECO:0000313" key="7">
    <source>
        <dbReference type="Proteomes" id="UP000294555"/>
    </source>
</evidence>
<feature type="region of interest" description="Disordered" evidence="4">
    <location>
        <begin position="1"/>
        <end position="21"/>
    </location>
</feature>
<protein>
    <submittedName>
        <fullName evidence="6">Regulatory GntR family protein</fullName>
    </submittedName>
</protein>